<dbReference type="Proteomes" id="UP001232445">
    <property type="component" value="Unassembled WGS sequence"/>
</dbReference>
<organism evidence="1 2">
    <name type="scientific">Caldalkalibacillus uzonensis</name>
    <dbReference type="NCBI Taxonomy" id="353224"/>
    <lineage>
        <taxon>Bacteria</taxon>
        <taxon>Bacillati</taxon>
        <taxon>Bacillota</taxon>
        <taxon>Bacilli</taxon>
        <taxon>Bacillales</taxon>
        <taxon>Bacillaceae</taxon>
        <taxon>Caldalkalibacillus</taxon>
    </lineage>
</organism>
<keyword evidence="2" id="KW-1185">Reference proteome</keyword>
<dbReference type="RefSeq" id="WP_307334234.1">
    <property type="nucleotide sequence ID" value="NZ_JAUSUQ010000001.1"/>
</dbReference>
<evidence type="ECO:0008006" key="3">
    <source>
        <dbReference type="Google" id="ProtNLM"/>
    </source>
</evidence>
<accession>A0ABU0CLI8</accession>
<comment type="caution">
    <text evidence="1">The sequence shown here is derived from an EMBL/GenBank/DDBJ whole genome shotgun (WGS) entry which is preliminary data.</text>
</comment>
<evidence type="ECO:0000313" key="1">
    <source>
        <dbReference type="EMBL" id="MDQ0337289.1"/>
    </source>
</evidence>
<reference evidence="1 2" key="1">
    <citation type="submission" date="2023-07" db="EMBL/GenBank/DDBJ databases">
        <title>Genomic Encyclopedia of Type Strains, Phase IV (KMG-IV): sequencing the most valuable type-strain genomes for metagenomic binning, comparative biology and taxonomic classification.</title>
        <authorList>
            <person name="Goeker M."/>
        </authorList>
    </citation>
    <scope>NUCLEOTIDE SEQUENCE [LARGE SCALE GENOMIC DNA]</scope>
    <source>
        <strain evidence="1 2">DSM 17740</strain>
    </source>
</reference>
<protein>
    <recommendedName>
        <fullName evidence="3">DUF2802 domain-containing protein</fullName>
    </recommendedName>
</protein>
<proteinExistence type="predicted"/>
<evidence type="ECO:0000313" key="2">
    <source>
        <dbReference type="Proteomes" id="UP001232445"/>
    </source>
</evidence>
<dbReference type="InterPro" id="IPR046118">
    <property type="entry name" value="DUF6115"/>
</dbReference>
<dbReference type="Pfam" id="PF19610">
    <property type="entry name" value="DUF6115"/>
    <property type="match status" value="1"/>
</dbReference>
<sequence>MTVWLVLSFLLHLITLFALIVLYQRSSSADRSQPTYDPQALTEQLDAFVKQIEQENEAYYQNMLAHLKDLETEWEIKVNQLNQASSREAADPPQPDTYGEKVFDRAIHLHQQGYTPEQIARQLNIGIGEAQLLVRLFEKHC</sequence>
<dbReference type="EMBL" id="JAUSUQ010000001">
    <property type="protein sequence ID" value="MDQ0337289.1"/>
    <property type="molecule type" value="Genomic_DNA"/>
</dbReference>
<name>A0ABU0CLI8_9BACI</name>
<gene>
    <name evidence="1" type="ORF">J2S00_000059</name>
</gene>